<reference evidence="13 14" key="1">
    <citation type="submission" date="2024-02" db="EMBL/GenBank/DDBJ databases">
        <title>Genome and pathogenicity analysis of Helicobacter mastomyrinus isolated from mice.</title>
        <authorList>
            <person name="Zhu L."/>
        </authorList>
    </citation>
    <scope>NUCLEOTIDE SEQUENCE [LARGE SCALE GENOMIC DNA]</scope>
    <source>
        <strain evidence="13 14">Hm-17</strain>
    </source>
</reference>
<feature type="domain" description="TonB-dependent receptor plug" evidence="12">
    <location>
        <begin position="47"/>
        <end position="145"/>
    </location>
</feature>
<evidence type="ECO:0000256" key="6">
    <source>
        <dbReference type="ARBA" id="ARBA00023077"/>
    </source>
</evidence>
<dbReference type="Pfam" id="PF07715">
    <property type="entry name" value="Plug"/>
    <property type="match status" value="1"/>
</dbReference>
<evidence type="ECO:0000259" key="11">
    <source>
        <dbReference type="Pfam" id="PF00593"/>
    </source>
</evidence>
<gene>
    <name evidence="13" type="ORF">V3I05_00120</name>
</gene>
<protein>
    <submittedName>
        <fullName evidence="13">TonB-dependent receptor</fullName>
    </submittedName>
</protein>
<dbReference type="PROSITE" id="PS52016">
    <property type="entry name" value="TONB_DEPENDENT_REC_3"/>
    <property type="match status" value="1"/>
</dbReference>
<name>A0ABZ3F7N4_9HELI</name>
<dbReference type="PANTHER" id="PTHR30069">
    <property type="entry name" value="TONB-DEPENDENT OUTER MEMBRANE RECEPTOR"/>
    <property type="match status" value="1"/>
</dbReference>
<comment type="subcellular location">
    <subcellularLocation>
        <location evidence="1 9">Cell outer membrane</location>
        <topology evidence="1 9">Multi-pass membrane protein</topology>
    </subcellularLocation>
</comment>
<dbReference type="Pfam" id="PF00593">
    <property type="entry name" value="TonB_dep_Rec_b-barrel"/>
    <property type="match status" value="1"/>
</dbReference>
<proteinExistence type="inferred from homology"/>
<dbReference type="InterPro" id="IPR036942">
    <property type="entry name" value="Beta-barrel_TonB_sf"/>
</dbReference>
<keyword evidence="14" id="KW-1185">Reference proteome</keyword>
<dbReference type="Gene3D" id="2.40.170.20">
    <property type="entry name" value="TonB-dependent receptor, beta-barrel domain"/>
    <property type="match status" value="1"/>
</dbReference>
<dbReference type="Proteomes" id="UP001434737">
    <property type="component" value="Chromosome"/>
</dbReference>
<dbReference type="SUPFAM" id="SSF56935">
    <property type="entry name" value="Porins"/>
    <property type="match status" value="1"/>
</dbReference>
<dbReference type="InterPro" id="IPR012910">
    <property type="entry name" value="Plug_dom"/>
</dbReference>
<dbReference type="InterPro" id="IPR000531">
    <property type="entry name" value="Beta-barrel_TonB"/>
</dbReference>
<dbReference type="RefSeq" id="WP_300447518.1">
    <property type="nucleotide sequence ID" value="NZ_CP145316.1"/>
</dbReference>
<keyword evidence="3 9" id="KW-0813">Transport</keyword>
<evidence type="ECO:0000256" key="3">
    <source>
        <dbReference type="ARBA" id="ARBA00022448"/>
    </source>
</evidence>
<sequence>MIRSPIFPNISLCTTYLLLGVSGLFGEEVSSTKLSPLVSVAHPISNANISIIDDAFIANTQAQNLREIFNKNAEIQVGGSTQIAQKLYIRGFEDRMYRVRLDGITQSGNLFHHQGNLVLDPFLIKDIEIEKGLAKAEDGAGALAGGINITTKNAFDILQNRDYGAHFILSGQSNKGVNASLAAYGKFSKNLGLLAAYSFDNIPYYRDGNGDKVLSSKTQTQNASFTLTFLPAKNHSINVHYHFNHITSVAPYAANVITSTTPELFNNTLNAHNAALRYDYSANDSFMLSWNNYFSHKSLKLSPTDVNHSDITTTHDPEGAMDLSLMNLGSDLGFKHYFGALGHLFKYGLNYQLIATKAYDLDAHSLAHGNLGHELGAIYGGYIGASFNLLDSLSFDLGSRYDYFTYRDKFNATHYTQGFSPYASLLYVPIDDLSFKLTANYNTRGAIPLDASLLTNSHAYIHSLRPEGMYNAEFDIDYDNSVFSAYIGVYYQYLKNFINSYTNAGEEHNHNSNADDHNHEDMYRQNMANGIQFVGYEANVGLDFDFIDAHIGIAQHFPTYKNHFITDTFELGALSGRSYYLSVGLRPFSALPQFQMLYLGRFVESMSYQGYNLYYDALESVNKKGYDVHNIYLTYDVKSYLSLRLAFLNITNKTYANPYSPLKELFARGSGTALYEPGFNVKAQIAFFF</sequence>
<dbReference type="InterPro" id="IPR037066">
    <property type="entry name" value="Plug_dom_sf"/>
</dbReference>
<organism evidence="13 14">
    <name type="scientific">Helicobacter mastomyrinus</name>
    <dbReference type="NCBI Taxonomy" id="287948"/>
    <lineage>
        <taxon>Bacteria</taxon>
        <taxon>Pseudomonadati</taxon>
        <taxon>Campylobacterota</taxon>
        <taxon>Epsilonproteobacteria</taxon>
        <taxon>Campylobacterales</taxon>
        <taxon>Helicobacteraceae</taxon>
        <taxon>Helicobacter</taxon>
    </lineage>
</organism>
<dbReference type="PANTHER" id="PTHR30069:SF41">
    <property type="entry name" value="HEME_HEMOPEXIN UTILIZATION PROTEIN C"/>
    <property type="match status" value="1"/>
</dbReference>
<accession>A0ABZ3F7N4</accession>
<evidence type="ECO:0000256" key="1">
    <source>
        <dbReference type="ARBA" id="ARBA00004571"/>
    </source>
</evidence>
<keyword evidence="4 9" id="KW-1134">Transmembrane beta strand</keyword>
<feature type="domain" description="TonB-dependent receptor-like beta-barrel" evidence="11">
    <location>
        <begin position="264"/>
        <end position="650"/>
    </location>
</feature>
<dbReference type="EMBL" id="CP145316">
    <property type="protein sequence ID" value="XAM18137.1"/>
    <property type="molecule type" value="Genomic_DNA"/>
</dbReference>
<comment type="similarity">
    <text evidence="2 9 10">Belongs to the TonB-dependent receptor family.</text>
</comment>
<keyword evidence="13" id="KW-0675">Receptor</keyword>
<evidence type="ECO:0000256" key="9">
    <source>
        <dbReference type="PROSITE-ProRule" id="PRU01360"/>
    </source>
</evidence>
<evidence type="ECO:0000256" key="8">
    <source>
        <dbReference type="ARBA" id="ARBA00023237"/>
    </source>
</evidence>
<keyword evidence="8 9" id="KW-0998">Cell outer membrane</keyword>
<evidence type="ECO:0000256" key="2">
    <source>
        <dbReference type="ARBA" id="ARBA00009810"/>
    </source>
</evidence>
<evidence type="ECO:0000256" key="5">
    <source>
        <dbReference type="ARBA" id="ARBA00022692"/>
    </source>
</evidence>
<dbReference type="Gene3D" id="2.170.130.10">
    <property type="entry name" value="TonB-dependent receptor, plug domain"/>
    <property type="match status" value="1"/>
</dbReference>
<evidence type="ECO:0000259" key="12">
    <source>
        <dbReference type="Pfam" id="PF07715"/>
    </source>
</evidence>
<keyword evidence="6 10" id="KW-0798">TonB box</keyword>
<evidence type="ECO:0000313" key="13">
    <source>
        <dbReference type="EMBL" id="XAM18137.1"/>
    </source>
</evidence>
<evidence type="ECO:0000313" key="14">
    <source>
        <dbReference type="Proteomes" id="UP001434737"/>
    </source>
</evidence>
<dbReference type="InterPro" id="IPR039426">
    <property type="entry name" value="TonB-dep_rcpt-like"/>
</dbReference>
<keyword evidence="7 9" id="KW-0472">Membrane</keyword>
<evidence type="ECO:0000256" key="10">
    <source>
        <dbReference type="RuleBase" id="RU003357"/>
    </source>
</evidence>
<evidence type="ECO:0000256" key="7">
    <source>
        <dbReference type="ARBA" id="ARBA00023136"/>
    </source>
</evidence>
<keyword evidence="5 9" id="KW-0812">Transmembrane</keyword>
<evidence type="ECO:0000256" key="4">
    <source>
        <dbReference type="ARBA" id="ARBA00022452"/>
    </source>
</evidence>